<keyword evidence="1" id="KW-0472">Membrane</keyword>
<comment type="caution">
    <text evidence="2">The sequence shown here is derived from an EMBL/GenBank/DDBJ whole genome shotgun (WGS) entry which is preliminary data.</text>
</comment>
<feature type="transmembrane region" description="Helical" evidence="1">
    <location>
        <begin position="25"/>
        <end position="47"/>
    </location>
</feature>
<evidence type="ECO:0000313" key="2">
    <source>
        <dbReference type="EMBL" id="GHB11416.1"/>
    </source>
</evidence>
<proteinExistence type="predicted"/>
<accession>A0A918T8Z2</accession>
<evidence type="ECO:0000256" key="1">
    <source>
        <dbReference type="SAM" id="Phobius"/>
    </source>
</evidence>
<dbReference type="AlphaFoldDB" id="A0A918T8Z2"/>
<keyword evidence="1" id="KW-0812">Transmembrane</keyword>
<reference evidence="2" key="1">
    <citation type="journal article" date="2014" name="Int. J. Syst. Evol. Microbiol.">
        <title>Complete genome sequence of Corynebacterium casei LMG S-19264T (=DSM 44701T), isolated from a smear-ripened cheese.</title>
        <authorList>
            <consortium name="US DOE Joint Genome Institute (JGI-PGF)"/>
            <person name="Walter F."/>
            <person name="Albersmeier A."/>
            <person name="Kalinowski J."/>
            <person name="Ruckert C."/>
        </authorList>
    </citation>
    <scope>NUCLEOTIDE SEQUENCE</scope>
    <source>
        <strain evidence="2">JCM 4518</strain>
    </source>
</reference>
<evidence type="ECO:0000313" key="3">
    <source>
        <dbReference type="Proteomes" id="UP000644020"/>
    </source>
</evidence>
<name>A0A918T8Z2_9ACTN</name>
<feature type="transmembrane region" description="Helical" evidence="1">
    <location>
        <begin position="130"/>
        <end position="154"/>
    </location>
</feature>
<dbReference type="EMBL" id="BMUL01000030">
    <property type="protein sequence ID" value="GHB11416.1"/>
    <property type="molecule type" value="Genomic_DNA"/>
</dbReference>
<protein>
    <recommendedName>
        <fullName evidence="4">DUF3592 domain-containing protein</fullName>
    </recommendedName>
</protein>
<keyword evidence="3" id="KW-1185">Reference proteome</keyword>
<sequence length="161" mass="16163">MEGTGEIGASGPGGRKATKAQLPPLAAFVLSMVLALLLGALSLLVMLPAKRHMESLAEGRRAEATLVRAGSCMAGRCRVEFEADGRTVVASLPVGSGGAKDPVGARIAVRYAADDPLTAAREDDTGGGGAAVLAALSGGAALLFLGLSGAMAVVRARQRRP</sequence>
<keyword evidence="1" id="KW-1133">Transmembrane helix</keyword>
<evidence type="ECO:0008006" key="4">
    <source>
        <dbReference type="Google" id="ProtNLM"/>
    </source>
</evidence>
<dbReference type="RefSeq" id="WP_229850253.1">
    <property type="nucleotide sequence ID" value="NZ_BMUL01000030.1"/>
</dbReference>
<gene>
    <name evidence="2" type="ORF">GCM10010305_62680</name>
</gene>
<reference evidence="2" key="2">
    <citation type="submission" date="2020-09" db="EMBL/GenBank/DDBJ databases">
        <authorList>
            <person name="Sun Q."/>
            <person name="Ohkuma M."/>
        </authorList>
    </citation>
    <scope>NUCLEOTIDE SEQUENCE</scope>
    <source>
        <strain evidence="2">JCM 4518</strain>
    </source>
</reference>
<dbReference type="Proteomes" id="UP000644020">
    <property type="component" value="Unassembled WGS sequence"/>
</dbReference>
<organism evidence="2 3">
    <name type="scientific">Streptomyces termitum</name>
    <dbReference type="NCBI Taxonomy" id="67368"/>
    <lineage>
        <taxon>Bacteria</taxon>
        <taxon>Bacillati</taxon>
        <taxon>Actinomycetota</taxon>
        <taxon>Actinomycetes</taxon>
        <taxon>Kitasatosporales</taxon>
        <taxon>Streptomycetaceae</taxon>
        <taxon>Streptomyces</taxon>
    </lineage>
</organism>